<keyword evidence="1" id="KW-0472">Membrane</keyword>
<organism evidence="2 3">
    <name type="scientific">Mycoplasma wenyonii</name>
    <dbReference type="NCBI Taxonomy" id="65123"/>
    <lineage>
        <taxon>Bacteria</taxon>
        <taxon>Bacillati</taxon>
        <taxon>Mycoplasmatota</taxon>
        <taxon>Mollicutes</taxon>
        <taxon>Mycoplasmataceae</taxon>
        <taxon>Mycoplasma</taxon>
    </lineage>
</organism>
<dbReference type="RefSeq" id="WP_112665321.1">
    <property type="nucleotide sequence ID" value="NZ_QKVO01000004.1"/>
</dbReference>
<dbReference type="OrthoDB" id="397842at2"/>
<proteinExistence type="predicted"/>
<feature type="transmembrane region" description="Helical" evidence="1">
    <location>
        <begin position="21"/>
        <end position="50"/>
    </location>
</feature>
<dbReference type="Proteomes" id="UP000249762">
    <property type="component" value="Unassembled WGS sequence"/>
</dbReference>
<feature type="transmembrane region" description="Helical" evidence="1">
    <location>
        <begin position="152"/>
        <end position="172"/>
    </location>
</feature>
<feature type="transmembrane region" description="Helical" evidence="1">
    <location>
        <begin position="102"/>
        <end position="132"/>
    </location>
</feature>
<reference evidence="3" key="1">
    <citation type="submission" date="2018-06" db="EMBL/GenBank/DDBJ databases">
        <authorList>
            <person name="Martinez Ocampo F."/>
            <person name="Quiroz Castaneda R.E."/>
            <person name="Rojas Lopez X."/>
        </authorList>
    </citation>
    <scope>NUCLEOTIDE SEQUENCE [LARGE SCALE GENOMIC DNA]</scope>
    <source>
        <strain evidence="3">INIFAP02</strain>
    </source>
</reference>
<name>A0A328PL09_9MOLU</name>
<evidence type="ECO:0000313" key="3">
    <source>
        <dbReference type="Proteomes" id="UP000249762"/>
    </source>
</evidence>
<accession>A0A328PL09</accession>
<keyword evidence="3" id="KW-1185">Reference proteome</keyword>
<keyword evidence="1" id="KW-0812">Transmembrane</keyword>
<gene>
    <name evidence="2" type="ORF">DNK47_01540</name>
</gene>
<comment type="caution">
    <text evidence="2">The sequence shown here is derived from an EMBL/GenBank/DDBJ whole genome shotgun (WGS) entry which is preliminary data.</text>
</comment>
<evidence type="ECO:0000313" key="2">
    <source>
        <dbReference type="EMBL" id="RAO95074.1"/>
    </source>
</evidence>
<protein>
    <submittedName>
        <fullName evidence="2">Uncharacterized protein</fullName>
    </submittedName>
</protein>
<keyword evidence="1" id="KW-1133">Transmembrane helix</keyword>
<evidence type="ECO:0000256" key="1">
    <source>
        <dbReference type="SAM" id="Phobius"/>
    </source>
</evidence>
<dbReference type="AlphaFoldDB" id="A0A328PL09"/>
<dbReference type="EMBL" id="QKVO01000004">
    <property type="protein sequence ID" value="RAO95074.1"/>
    <property type="molecule type" value="Genomic_DNA"/>
</dbReference>
<sequence length="211" mass="25182">MLIRLGAYGAKNSKKRKYKPLLFFNLIPNIVFGIFIGIFINLILLAWLLIGLFTQGRDYQLFFYSSLGLITFFISYLIYRYKYFHILKVPSYKSFLISRNKLFWWIFWTVNTWLLSCWAGMVCIGTFGGFGWKHFNNKQILTLTGEPELTRLTGIILWIIHWFLIGTLSISYRKFVEFFNSCRVKLRNRRAQLKQFKLKAEEEVNFETMKI</sequence>
<feature type="transmembrane region" description="Helical" evidence="1">
    <location>
        <begin position="62"/>
        <end position="81"/>
    </location>
</feature>